<evidence type="ECO:0000313" key="6">
    <source>
        <dbReference type="EMBL" id="KAF2691299.1"/>
    </source>
</evidence>
<keyword evidence="4 5" id="KW-0472">Membrane</keyword>
<keyword evidence="7" id="KW-1185">Reference proteome</keyword>
<protein>
    <submittedName>
        <fullName evidence="6">RTA1-domain-containing protein</fullName>
    </submittedName>
</protein>
<evidence type="ECO:0000313" key="7">
    <source>
        <dbReference type="Proteomes" id="UP000799291"/>
    </source>
</evidence>
<dbReference type="PANTHER" id="PTHR31465:SF1">
    <property type="entry name" value="PROTEIN RTA1-RELATED"/>
    <property type="match status" value="1"/>
</dbReference>
<evidence type="ECO:0000256" key="5">
    <source>
        <dbReference type="SAM" id="Phobius"/>
    </source>
</evidence>
<dbReference type="PANTHER" id="PTHR31465">
    <property type="entry name" value="PROTEIN RTA1-RELATED"/>
    <property type="match status" value="1"/>
</dbReference>
<sequence length="293" mass="32894">MGRLEEGELYHYAPSKVAAILFAALFGISTVAHIYQSWIHQRRKAWFMTAFLVGALFEVVGYAARILSANDPKARNPFIIQTLLILLAPALMAATIYMILGRIILLTSGERFALIRRTWLTKIFVLGDVLSFVAQGIGGGMLSNNNGTIQEQIDRQKLGKNIILVGLWIQIIFFGLFLLVAILFQFRGRHHFKKLPAGLGWEKHMYTLYAVSALILVRSLFRVAEYIQGVDGFLYSHEVFLYIFDALLIFGAMAAMNVVHPADIARLLKEKDSYSSLSEMERLGSTADVAYRA</sequence>
<dbReference type="Pfam" id="PF04479">
    <property type="entry name" value="RTA1"/>
    <property type="match status" value="1"/>
</dbReference>
<feature type="transmembrane region" description="Helical" evidence="5">
    <location>
        <begin position="239"/>
        <end position="259"/>
    </location>
</feature>
<feature type="transmembrane region" description="Helical" evidence="5">
    <location>
        <begin position="120"/>
        <end position="142"/>
    </location>
</feature>
<dbReference type="InterPro" id="IPR007568">
    <property type="entry name" value="RTA1"/>
</dbReference>
<feature type="transmembrane region" description="Helical" evidence="5">
    <location>
        <begin position="17"/>
        <end position="35"/>
    </location>
</feature>
<evidence type="ECO:0000256" key="3">
    <source>
        <dbReference type="ARBA" id="ARBA00022989"/>
    </source>
</evidence>
<evidence type="ECO:0000256" key="4">
    <source>
        <dbReference type="ARBA" id="ARBA00023136"/>
    </source>
</evidence>
<reference evidence="6" key="1">
    <citation type="journal article" date="2020" name="Stud. Mycol.">
        <title>101 Dothideomycetes genomes: a test case for predicting lifestyles and emergence of pathogens.</title>
        <authorList>
            <person name="Haridas S."/>
            <person name="Albert R."/>
            <person name="Binder M."/>
            <person name="Bloem J."/>
            <person name="Labutti K."/>
            <person name="Salamov A."/>
            <person name="Andreopoulos B."/>
            <person name="Baker S."/>
            <person name="Barry K."/>
            <person name="Bills G."/>
            <person name="Bluhm B."/>
            <person name="Cannon C."/>
            <person name="Castanera R."/>
            <person name="Culley D."/>
            <person name="Daum C."/>
            <person name="Ezra D."/>
            <person name="Gonzalez J."/>
            <person name="Henrissat B."/>
            <person name="Kuo A."/>
            <person name="Liang C."/>
            <person name="Lipzen A."/>
            <person name="Lutzoni F."/>
            <person name="Magnuson J."/>
            <person name="Mondo S."/>
            <person name="Nolan M."/>
            <person name="Ohm R."/>
            <person name="Pangilinan J."/>
            <person name="Park H.-J."/>
            <person name="Ramirez L."/>
            <person name="Alfaro M."/>
            <person name="Sun H."/>
            <person name="Tritt A."/>
            <person name="Yoshinaga Y."/>
            <person name="Zwiers L.-H."/>
            <person name="Turgeon B."/>
            <person name="Goodwin S."/>
            <person name="Spatafora J."/>
            <person name="Crous P."/>
            <person name="Grigoriev I."/>
        </authorList>
    </citation>
    <scope>NUCLEOTIDE SEQUENCE</scope>
    <source>
        <strain evidence="6">CBS 122367</strain>
    </source>
</reference>
<dbReference type="AlphaFoldDB" id="A0A6G1JMB7"/>
<name>A0A6G1JMB7_9PLEO</name>
<keyword evidence="3 5" id="KW-1133">Transmembrane helix</keyword>
<feature type="transmembrane region" description="Helical" evidence="5">
    <location>
        <begin position="206"/>
        <end position="227"/>
    </location>
</feature>
<evidence type="ECO:0000256" key="2">
    <source>
        <dbReference type="ARBA" id="ARBA00022692"/>
    </source>
</evidence>
<evidence type="ECO:0000256" key="1">
    <source>
        <dbReference type="ARBA" id="ARBA00004141"/>
    </source>
</evidence>
<dbReference type="EMBL" id="MU005570">
    <property type="protein sequence ID" value="KAF2691299.1"/>
    <property type="molecule type" value="Genomic_DNA"/>
</dbReference>
<dbReference type="Proteomes" id="UP000799291">
    <property type="component" value="Unassembled WGS sequence"/>
</dbReference>
<gene>
    <name evidence="6" type="ORF">K458DRAFT_288588</name>
</gene>
<accession>A0A6G1JMB7</accession>
<feature type="transmembrane region" description="Helical" evidence="5">
    <location>
        <begin position="78"/>
        <end position="100"/>
    </location>
</feature>
<keyword evidence="2 5" id="KW-0812">Transmembrane</keyword>
<feature type="transmembrane region" description="Helical" evidence="5">
    <location>
        <begin position="47"/>
        <end position="66"/>
    </location>
</feature>
<proteinExistence type="predicted"/>
<feature type="transmembrane region" description="Helical" evidence="5">
    <location>
        <begin position="162"/>
        <end position="186"/>
    </location>
</feature>
<dbReference type="OrthoDB" id="3358017at2759"/>
<comment type="subcellular location">
    <subcellularLocation>
        <location evidence="1">Membrane</location>
        <topology evidence="1">Multi-pass membrane protein</topology>
    </subcellularLocation>
</comment>
<dbReference type="GO" id="GO:0016020">
    <property type="term" value="C:membrane"/>
    <property type="evidence" value="ECO:0007669"/>
    <property type="project" value="UniProtKB-SubCell"/>
</dbReference>
<organism evidence="6 7">
    <name type="scientific">Lentithecium fluviatile CBS 122367</name>
    <dbReference type="NCBI Taxonomy" id="1168545"/>
    <lineage>
        <taxon>Eukaryota</taxon>
        <taxon>Fungi</taxon>
        <taxon>Dikarya</taxon>
        <taxon>Ascomycota</taxon>
        <taxon>Pezizomycotina</taxon>
        <taxon>Dothideomycetes</taxon>
        <taxon>Pleosporomycetidae</taxon>
        <taxon>Pleosporales</taxon>
        <taxon>Massarineae</taxon>
        <taxon>Lentitheciaceae</taxon>
        <taxon>Lentithecium</taxon>
    </lineage>
</organism>